<feature type="chain" id="PRO_5042258114" evidence="2">
    <location>
        <begin position="24"/>
        <end position="112"/>
    </location>
</feature>
<feature type="non-terminal residue" evidence="3">
    <location>
        <position position="1"/>
    </location>
</feature>
<evidence type="ECO:0000256" key="1">
    <source>
        <dbReference type="SAM" id="Phobius"/>
    </source>
</evidence>
<dbReference type="Proteomes" id="UP001054857">
    <property type="component" value="Unassembled WGS sequence"/>
</dbReference>
<dbReference type="EMBL" id="BMAR01000018">
    <property type="protein sequence ID" value="GFR47413.1"/>
    <property type="molecule type" value="Genomic_DNA"/>
</dbReference>
<evidence type="ECO:0000256" key="2">
    <source>
        <dbReference type="SAM" id="SignalP"/>
    </source>
</evidence>
<protein>
    <submittedName>
        <fullName evidence="3">Uncharacterized protein</fullName>
    </submittedName>
</protein>
<evidence type="ECO:0000313" key="4">
    <source>
        <dbReference type="Proteomes" id="UP001054857"/>
    </source>
</evidence>
<evidence type="ECO:0000313" key="3">
    <source>
        <dbReference type="EMBL" id="GFR47413.1"/>
    </source>
</evidence>
<comment type="caution">
    <text evidence="3">The sequence shown here is derived from an EMBL/GenBank/DDBJ whole genome shotgun (WGS) entry which is preliminary data.</text>
</comment>
<name>A0AAD3DT47_9CHLO</name>
<keyword evidence="1" id="KW-0812">Transmembrane</keyword>
<organism evidence="3 4">
    <name type="scientific">Astrephomene gubernaculifera</name>
    <dbReference type="NCBI Taxonomy" id="47775"/>
    <lineage>
        <taxon>Eukaryota</taxon>
        <taxon>Viridiplantae</taxon>
        <taxon>Chlorophyta</taxon>
        <taxon>core chlorophytes</taxon>
        <taxon>Chlorophyceae</taxon>
        <taxon>CS clade</taxon>
        <taxon>Chlamydomonadales</taxon>
        <taxon>Astrephomenaceae</taxon>
        <taxon>Astrephomene</taxon>
    </lineage>
</organism>
<keyword evidence="4" id="KW-1185">Reference proteome</keyword>
<keyword evidence="1" id="KW-1133">Transmembrane helix</keyword>
<gene>
    <name evidence="3" type="ORF">Agub_g9130</name>
</gene>
<feature type="transmembrane region" description="Helical" evidence="1">
    <location>
        <begin position="87"/>
        <end position="103"/>
    </location>
</feature>
<accession>A0AAD3DT47</accession>
<feature type="signal peptide" evidence="2">
    <location>
        <begin position="1"/>
        <end position="23"/>
    </location>
</feature>
<proteinExistence type="predicted"/>
<reference evidence="3 4" key="1">
    <citation type="journal article" date="2021" name="Sci. Rep.">
        <title>Genome sequencing of the multicellular alga Astrephomene provides insights into convergent evolution of germ-soma differentiation.</title>
        <authorList>
            <person name="Yamashita S."/>
            <person name="Yamamoto K."/>
            <person name="Matsuzaki R."/>
            <person name="Suzuki S."/>
            <person name="Yamaguchi H."/>
            <person name="Hirooka S."/>
            <person name="Minakuchi Y."/>
            <person name="Miyagishima S."/>
            <person name="Kawachi M."/>
            <person name="Toyoda A."/>
            <person name="Nozaki H."/>
        </authorList>
    </citation>
    <scope>NUCLEOTIDE SEQUENCE [LARGE SCALE GENOMIC DNA]</scope>
    <source>
        <strain evidence="3 4">NIES-4017</strain>
    </source>
</reference>
<keyword evidence="1" id="KW-0472">Membrane</keyword>
<sequence>MASSQIIMGLAALVFCTWSVSLAGIASIQEQCDASWSASLADVTGFSLGLPCMKLFRYYWFIVCLEFVLIAGLGAALFTGSFTKTRFSWMGLFCVATLLYIQMTDTFLTMHS</sequence>
<feature type="transmembrane region" description="Helical" evidence="1">
    <location>
        <begin position="58"/>
        <end position="80"/>
    </location>
</feature>
<dbReference type="AlphaFoldDB" id="A0AAD3DT47"/>
<keyword evidence="2" id="KW-0732">Signal</keyword>